<dbReference type="Pfam" id="PF02206">
    <property type="entry name" value="WSN"/>
    <property type="match status" value="1"/>
</dbReference>
<accession>E3N8A3</accession>
<dbReference type="Gene3D" id="3.90.190.10">
    <property type="entry name" value="Protein tyrosine phosphatase superfamily"/>
    <property type="match status" value="1"/>
</dbReference>
<evidence type="ECO:0000256" key="1">
    <source>
        <dbReference type="SAM" id="Coils"/>
    </source>
</evidence>
<feature type="domain" description="Tyrosine-protein phosphatase" evidence="4">
    <location>
        <begin position="912"/>
        <end position="1166"/>
    </location>
</feature>
<evidence type="ECO:0000256" key="2">
    <source>
        <dbReference type="SAM" id="Phobius"/>
    </source>
</evidence>
<dbReference type="OrthoDB" id="5846887at2759"/>
<dbReference type="InParanoid" id="E3N8A3"/>
<organism evidence="6">
    <name type="scientific">Caenorhabditis remanei</name>
    <name type="common">Caenorhabditis vulgaris</name>
    <dbReference type="NCBI Taxonomy" id="31234"/>
    <lineage>
        <taxon>Eukaryota</taxon>
        <taxon>Metazoa</taxon>
        <taxon>Ecdysozoa</taxon>
        <taxon>Nematoda</taxon>
        <taxon>Chromadorea</taxon>
        <taxon>Rhabditida</taxon>
        <taxon>Rhabditina</taxon>
        <taxon>Rhabditomorpha</taxon>
        <taxon>Rhabditoidea</taxon>
        <taxon>Rhabditidae</taxon>
        <taxon>Peloderinae</taxon>
        <taxon>Caenorhabditis</taxon>
    </lineage>
</organism>
<name>E3N8A3_CAERE</name>
<dbReference type="GO" id="GO:0004725">
    <property type="term" value="F:protein tyrosine phosphatase activity"/>
    <property type="evidence" value="ECO:0007669"/>
    <property type="project" value="InterPro"/>
</dbReference>
<feature type="chain" id="PRO_5003178187" description="Tyrosine-protein phosphatase domain-containing protein" evidence="3">
    <location>
        <begin position="20"/>
        <end position="1206"/>
    </location>
</feature>
<dbReference type="HOGENOM" id="CLU_002807_0_0_1"/>
<dbReference type="InterPro" id="IPR003595">
    <property type="entry name" value="Tyr_Pase_cat"/>
</dbReference>
<dbReference type="InterPro" id="IPR029021">
    <property type="entry name" value="Prot-tyrosine_phosphatase-like"/>
</dbReference>
<keyword evidence="3" id="KW-0732">Signal</keyword>
<feature type="transmembrane region" description="Helical" evidence="2">
    <location>
        <begin position="829"/>
        <end position="853"/>
    </location>
</feature>
<evidence type="ECO:0000259" key="4">
    <source>
        <dbReference type="PROSITE" id="PS50055"/>
    </source>
</evidence>
<reference evidence="5" key="1">
    <citation type="submission" date="2007-07" db="EMBL/GenBank/DDBJ databases">
        <title>PCAP assembly of the Caenorhabditis remanei genome.</title>
        <authorList>
            <consortium name="The Caenorhabditis remanei Sequencing Consortium"/>
            <person name="Wilson R.K."/>
        </authorList>
    </citation>
    <scope>NUCLEOTIDE SEQUENCE [LARGE SCALE GENOMIC DNA]</scope>
    <source>
        <strain evidence="5">PB4641</strain>
    </source>
</reference>
<dbReference type="SMART" id="SM00404">
    <property type="entry name" value="PTPc_motif"/>
    <property type="match status" value="1"/>
</dbReference>
<dbReference type="SMART" id="SM00453">
    <property type="entry name" value="WSN"/>
    <property type="match status" value="1"/>
</dbReference>
<dbReference type="AlphaFoldDB" id="E3N8A3"/>
<dbReference type="STRING" id="31234.E3N8A3"/>
<sequence length="1206" mass="136302">MHHLNPFLWITICIVVSNGLFDEKVDPDFRDLSSSRYDQNLKVDFSNSLNFTEYLRSARNANDKSTEYLNHITSIAHITNGIALQNGLMNGNVPIDSVIEELLNFGTVKLSSVLQFKPDKIKNFGSKLKTVPGTFDGSAAELEKQALKWNKWYNKYLSVKDVTFENIPRSPEYFSGAKIINSSTILENLSILKDKIDSLIESISTIEQKIHKNLDKTVAMKLQTNFMTINEDMQDSTKAINAMRDDVKNKLSQSLLKEGHVIFQSLESMLEVMKGRKVVVQSSDALITTIKSNVEIAVGLVKDSTAADTDISLMTELMKSQNVREPNKHTIGFPNGATDMKQLEKDAVDSWIAKILNLDVTRLNALWDSLFPLFQINEKLDDLDVKMVSIASGISYESLLKLQEIQKHLVAVSDDSANSIGVLKEYDTCFNIPTPSDTDFQISEDFIASVHLLTNKLIDTETLIHNLKDDTLKQEVDEYLKSLGFTNLADDTTVKKELPEAVKKYNGGNNLDKIKKHVNDLIAKIDDIGLAALQSKLSNIADPSVKIIDQQFKDELIRLGGIHDCLKNHLASSDKSSKAILAIHMLQDLKMSDIDNVTTLATAISDLSKSLVGIKSIPDEMNKIAKNVTVDINKLDNSMAKSRAVGQSVVSLKQVYELKQLEMEIAHLKSLRDTVEVEIRNVASLKEKVVIRNGWGDHKKDINDLENFLAEIESFETELDVSKAKTMEEYGNPLKELVTFSDVKIDFYKKANALRSLINQPTINLNVTSNLEKAQETLEKLSKLDLLFSKYRTKYSRAPSDLRGLHEFLVQFLTPETVNTVIIGNNDKYYYVAIGIIFFALFVAVVVLVLLYCNLLCFKNRSLCSVVDMDADDKTVEPLTEDLIVIMICKHILLTHLQFFELWAELVRTVMNEDRSEHRRFPYVSLGYRKYWSFEIKLNPGTAAQSIRMHANVFVTRLKNIFTVAQGPMYASDSHDDTRIDFLSLIIKDESEYAVMIGQAQSADGPKNPNLCAAYFSQGPGGSVKIGPFTVDTLDVAPLIVPGQQLVDVKIRTLKITDKRKKNASRTIKHFHMPTWNDEDIPPFGYETCYQVMQTIIKSKKPILVHNTKGVGSAMAFVGLEYTSRMMEYHEEYTYKDAFGKLIEKRYCSFQNVRQIGWMHVGSVYFTTRNYDLDPYMYEQMQKTFSEMIEKGTGVPADQNGIKWMN</sequence>
<proteinExistence type="predicted"/>
<feature type="coiled-coil region" evidence="1">
    <location>
        <begin position="658"/>
        <end position="725"/>
    </location>
</feature>
<protein>
    <recommendedName>
        <fullName evidence="4">Tyrosine-protein phosphatase domain-containing protein</fullName>
    </recommendedName>
</protein>
<dbReference type="SUPFAM" id="SSF52799">
    <property type="entry name" value="(Phosphotyrosine protein) phosphatases II"/>
    <property type="match status" value="1"/>
</dbReference>
<dbReference type="PANTHER" id="PTHR32525:SF1">
    <property type="entry name" value="DOMAIN OF UNKNOWN FUNCTION WSN DOMAIN-CONTAINING PROTEIN-RELATED"/>
    <property type="match status" value="1"/>
</dbReference>
<gene>
    <name evidence="5" type="ORF">CRE_20521</name>
</gene>
<keyword evidence="2" id="KW-1133">Transmembrane helix</keyword>
<dbReference type="InterPro" id="IPR000242">
    <property type="entry name" value="PTP_cat"/>
</dbReference>
<evidence type="ECO:0000313" key="6">
    <source>
        <dbReference type="Proteomes" id="UP000008281"/>
    </source>
</evidence>
<keyword evidence="6" id="KW-1185">Reference proteome</keyword>
<dbReference type="EMBL" id="DS268555">
    <property type="protein sequence ID" value="EFO89399.1"/>
    <property type="molecule type" value="Genomic_DNA"/>
</dbReference>
<dbReference type="PROSITE" id="PS50055">
    <property type="entry name" value="TYR_PHOSPHATASE_PTP"/>
    <property type="match status" value="1"/>
</dbReference>
<dbReference type="PANTHER" id="PTHR32525">
    <property type="entry name" value="PROTEIN-TYROSINE-PHOSPHATASE"/>
    <property type="match status" value="1"/>
</dbReference>
<evidence type="ECO:0000256" key="3">
    <source>
        <dbReference type="SAM" id="SignalP"/>
    </source>
</evidence>
<keyword evidence="1" id="KW-0175">Coiled coil</keyword>
<evidence type="ECO:0000313" key="5">
    <source>
        <dbReference type="EMBL" id="EFO89399.1"/>
    </source>
</evidence>
<dbReference type="Pfam" id="PF00102">
    <property type="entry name" value="Y_phosphatase"/>
    <property type="match status" value="1"/>
</dbReference>
<dbReference type="SMART" id="SM00194">
    <property type="entry name" value="PTPc"/>
    <property type="match status" value="1"/>
</dbReference>
<dbReference type="InterPro" id="IPR003125">
    <property type="entry name" value="WSN"/>
</dbReference>
<feature type="signal peptide" evidence="3">
    <location>
        <begin position="1"/>
        <end position="19"/>
    </location>
</feature>
<dbReference type="Proteomes" id="UP000008281">
    <property type="component" value="Unassembled WGS sequence"/>
</dbReference>
<keyword evidence="2" id="KW-0812">Transmembrane</keyword>
<keyword evidence="2" id="KW-0472">Membrane</keyword>